<proteinExistence type="predicted"/>
<evidence type="ECO:0000313" key="1">
    <source>
        <dbReference type="EMBL" id="VEN54305.1"/>
    </source>
</evidence>
<name>A0A653D2V7_CALMS</name>
<keyword evidence="2" id="KW-1185">Reference proteome</keyword>
<evidence type="ECO:0000313" key="2">
    <source>
        <dbReference type="Proteomes" id="UP000410492"/>
    </source>
</evidence>
<accession>A0A653D2V7</accession>
<sequence>MMKKKRKKKPIKEEASLKNLKLEALIEEWQHQTIFVYLLEESRKYYRPLEKEVRE</sequence>
<dbReference type="AlphaFoldDB" id="A0A653D2V7"/>
<dbReference type="EMBL" id="CAACVG010009839">
    <property type="protein sequence ID" value="VEN54305.1"/>
    <property type="molecule type" value="Genomic_DNA"/>
</dbReference>
<gene>
    <name evidence="1" type="ORF">CALMAC_LOCUS13815</name>
</gene>
<dbReference type="Proteomes" id="UP000410492">
    <property type="component" value="Unassembled WGS sequence"/>
</dbReference>
<organism evidence="1 2">
    <name type="scientific">Callosobruchus maculatus</name>
    <name type="common">Southern cowpea weevil</name>
    <name type="synonym">Pulse bruchid</name>
    <dbReference type="NCBI Taxonomy" id="64391"/>
    <lineage>
        <taxon>Eukaryota</taxon>
        <taxon>Metazoa</taxon>
        <taxon>Ecdysozoa</taxon>
        <taxon>Arthropoda</taxon>
        <taxon>Hexapoda</taxon>
        <taxon>Insecta</taxon>
        <taxon>Pterygota</taxon>
        <taxon>Neoptera</taxon>
        <taxon>Endopterygota</taxon>
        <taxon>Coleoptera</taxon>
        <taxon>Polyphaga</taxon>
        <taxon>Cucujiformia</taxon>
        <taxon>Chrysomeloidea</taxon>
        <taxon>Chrysomelidae</taxon>
        <taxon>Bruchinae</taxon>
        <taxon>Bruchini</taxon>
        <taxon>Callosobruchus</taxon>
    </lineage>
</organism>
<protein>
    <submittedName>
        <fullName evidence="1">Uncharacterized protein</fullName>
    </submittedName>
</protein>
<reference evidence="1 2" key="1">
    <citation type="submission" date="2019-01" db="EMBL/GenBank/DDBJ databases">
        <authorList>
            <person name="Sayadi A."/>
        </authorList>
    </citation>
    <scope>NUCLEOTIDE SEQUENCE [LARGE SCALE GENOMIC DNA]</scope>
</reference>